<keyword evidence="4" id="KW-1185">Reference proteome</keyword>
<dbReference type="InterPro" id="IPR011598">
    <property type="entry name" value="bHLH_dom"/>
</dbReference>
<name>A0A6G1H8B0_9PEZI</name>
<feature type="compositionally biased region" description="Low complexity" evidence="1">
    <location>
        <begin position="121"/>
        <end position="133"/>
    </location>
</feature>
<sequence length="423" mass="45677">MSHQFPPTPAPSTDIEGKKSSAHLDTFSLPPSALGSDKSSASLSSNASTRSDSSFHPTDPVSPASPQALIAGAKVPATRRRLSAVKDTNPKDGYSLPPPPSRSRTIIQMKPREKNGDDMASSKTPATSSTKAAGTKRKQATGNTAAGRKIARKTAHSLIERRRRSKMNEEFNVLKDMIPACRNQDMHKLAILQASIEYMRYLEECVRDLNTAHDESSRGNSHSRAYQTTAPPSTQSQYQNYDEADSDSDSDEEMSEAPTPAGPTPNPQYPSHNRSSHHPSISPAIMPSAKTSVTSTPYMAPSTTTSPNILPSPHLERTHSYTTVYSALPSPSFSSTNANSQQQQEERLRRQSQSAYSTFSLTSPALGPLDANAGARPNKEDETTEDHEATAALLMLNTDRRSWSSTSGGAGARGMSVRDLLSH</sequence>
<dbReference type="Proteomes" id="UP000800041">
    <property type="component" value="Unassembled WGS sequence"/>
</dbReference>
<protein>
    <recommendedName>
        <fullName evidence="2">BHLH domain-containing protein</fullName>
    </recommendedName>
</protein>
<dbReference type="OrthoDB" id="690068at2759"/>
<reference evidence="3" key="1">
    <citation type="journal article" date="2020" name="Stud. Mycol.">
        <title>101 Dothideomycetes genomes: a test case for predicting lifestyles and emergence of pathogens.</title>
        <authorList>
            <person name="Haridas S."/>
            <person name="Albert R."/>
            <person name="Binder M."/>
            <person name="Bloem J."/>
            <person name="Labutti K."/>
            <person name="Salamov A."/>
            <person name="Andreopoulos B."/>
            <person name="Baker S."/>
            <person name="Barry K."/>
            <person name="Bills G."/>
            <person name="Bluhm B."/>
            <person name="Cannon C."/>
            <person name="Castanera R."/>
            <person name="Culley D."/>
            <person name="Daum C."/>
            <person name="Ezra D."/>
            <person name="Gonzalez J."/>
            <person name="Henrissat B."/>
            <person name="Kuo A."/>
            <person name="Liang C."/>
            <person name="Lipzen A."/>
            <person name="Lutzoni F."/>
            <person name="Magnuson J."/>
            <person name="Mondo S."/>
            <person name="Nolan M."/>
            <person name="Ohm R."/>
            <person name="Pangilinan J."/>
            <person name="Park H.-J."/>
            <person name="Ramirez L."/>
            <person name="Alfaro M."/>
            <person name="Sun H."/>
            <person name="Tritt A."/>
            <person name="Yoshinaga Y."/>
            <person name="Zwiers L.-H."/>
            <person name="Turgeon B."/>
            <person name="Goodwin S."/>
            <person name="Spatafora J."/>
            <person name="Crous P."/>
            <person name="Grigoriev I."/>
        </authorList>
    </citation>
    <scope>NUCLEOTIDE SEQUENCE</scope>
    <source>
        <strain evidence="3">CBS 113979</strain>
    </source>
</reference>
<dbReference type="PANTHER" id="PTHR46266">
    <property type="entry name" value="TRANSCRIPTION FACTOR TT8"/>
    <property type="match status" value="1"/>
</dbReference>
<evidence type="ECO:0000313" key="4">
    <source>
        <dbReference type="Proteomes" id="UP000800041"/>
    </source>
</evidence>
<dbReference type="InterPro" id="IPR036638">
    <property type="entry name" value="HLH_DNA-bd_sf"/>
</dbReference>
<dbReference type="PANTHER" id="PTHR46266:SF4">
    <property type="entry name" value="TRANSCRIPTION FACTOR TT8"/>
    <property type="match status" value="1"/>
</dbReference>
<dbReference type="GO" id="GO:0046983">
    <property type="term" value="F:protein dimerization activity"/>
    <property type="evidence" value="ECO:0007669"/>
    <property type="project" value="InterPro"/>
</dbReference>
<dbReference type="AlphaFoldDB" id="A0A6G1H8B0"/>
<feature type="compositionally biased region" description="Basic and acidic residues" evidence="1">
    <location>
        <begin position="377"/>
        <end position="389"/>
    </location>
</feature>
<proteinExistence type="predicted"/>
<dbReference type="CDD" id="cd00083">
    <property type="entry name" value="bHLH_SF"/>
    <property type="match status" value="1"/>
</dbReference>
<accession>A0A6G1H8B0</accession>
<feature type="compositionally biased region" description="Low complexity" evidence="1">
    <location>
        <begin position="32"/>
        <end position="54"/>
    </location>
</feature>
<dbReference type="SUPFAM" id="SSF47459">
    <property type="entry name" value="HLH, helix-loop-helix DNA-binding domain"/>
    <property type="match status" value="1"/>
</dbReference>
<gene>
    <name evidence="3" type="ORF">K402DRAFT_411037</name>
</gene>
<evidence type="ECO:0000256" key="1">
    <source>
        <dbReference type="SAM" id="MobiDB-lite"/>
    </source>
</evidence>
<feature type="compositionally biased region" description="Acidic residues" evidence="1">
    <location>
        <begin position="242"/>
        <end position="255"/>
    </location>
</feature>
<dbReference type="PROSITE" id="PS50888">
    <property type="entry name" value="BHLH"/>
    <property type="match status" value="1"/>
</dbReference>
<dbReference type="Gene3D" id="4.10.280.10">
    <property type="entry name" value="Helix-loop-helix DNA-binding domain"/>
    <property type="match status" value="1"/>
</dbReference>
<organism evidence="3 4">
    <name type="scientific">Aulographum hederae CBS 113979</name>
    <dbReference type="NCBI Taxonomy" id="1176131"/>
    <lineage>
        <taxon>Eukaryota</taxon>
        <taxon>Fungi</taxon>
        <taxon>Dikarya</taxon>
        <taxon>Ascomycota</taxon>
        <taxon>Pezizomycotina</taxon>
        <taxon>Dothideomycetes</taxon>
        <taxon>Pleosporomycetidae</taxon>
        <taxon>Aulographales</taxon>
        <taxon>Aulographaceae</taxon>
    </lineage>
</organism>
<dbReference type="SMART" id="SM00353">
    <property type="entry name" value="HLH"/>
    <property type="match status" value="1"/>
</dbReference>
<feature type="region of interest" description="Disordered" evidence="1">
    <location>
        <begin position="213"/>
        <end position="423"/>
    </location>
</feature>
<evidence type="ECO:0000259" key="2">
    <source>
        <dbReference type="PROSITE" id="PS50888"/>
    </source>
</evidence>
<feature type="compositionally biased region" description="Polar residues" evidence="1">
    <location>
        <begin position="320"/>
        <end position="339"/>
    </location>
</feature>
<evidence type="ECO:0000313" key="3">
    <source>
        <dbReference type="EMBL" id="KAF1989456.1"/>
    </source>
</evidence>
<dbReference type="EMBL" id="ML977145">
    <property type="protein sequence ID" value="KAF1989456.1"/>
    <property type="molecule type" value="Genomic_DNA"/>
</dbReference>
<feature type="domain" description="BHLH" evidence="2">
    <location>
        <begin position="151"/>
        <end position="202"/>
    </location>
</feature>
<dbReference type="Pfam" id="PF00010">
    <property type="entry name" value="HLH"/>
    <property type="match status" value="1"/>
</dbReference>
<feature type="compositionally biased region" description="Polar residues" evidence="1">
    <location>
        <begin position="218"/>
        <end position="240"/>
    </location>
</feature>
<feature type="compositionally biased region" description="Pro residues" evidence="1">
    <location>
        <begin position="1"/>
        <end position="10"/>
    </location>
</feature>
<feature type="compositionally biased region" description="Polar residues" evidence="1">
    <location>
        <begin position="289"/>
        <end position="309"/>
    </location>
</feature>
<feature type="region of interest" description="Disordered" evidence="1">
    <location>
        <begin position="1"/>
        <end position="149"/>
    </location>
</feature>